<reference evidence="1" key="1">
    <citation type="submission" date="2020-04" db="EMBL/GenBank/DDBJ databases">
        <authorList>
            <person name="Chiriac C."/>
            <person name="Salcher M."/>
            <person name="Ghai R."/>
            <person name="Kavagutti S V."/>
        </authorList>
    </citation>
    <scope>NUCLEOTIDE SEQUENCE</scope>
</reference>
<dbReference type="EMBL" id="LR796158">
    <property type="protein sequence ID" value="CAB4121960.1"/>
    <property type="molecule type" value="Genomic_DNA"/>
</dbReference>
<gene>
    <name evidence="1" type="ORF">UFOVP19_30</name>
</gene>
<evidence type="ECO:0000313" key="1">
    <source>
        <dbReference type="EMBL" id="CAB4121960.1"/>
    </source>
</evidence>
<name>A0A6J5KPA0_9CAUD</name>
<organism evidence="1">
    <name type="scientific">uncultured Caudovirales phage</name>
    <dbReference type="NCBI Taxonomy" id="2100421"/>
    <lineage>
        <taxon>Viruses</taxon>
        <taxon>Duplodnaviria</taxon>
        <taxon>Heunggongvirae</taxon>
        <taxon>Uroviricota</taxon>
        <taxon>Caudoviricetes</taxon>
        <taxon>Peduoviridae</taxon>
        <taxon>Maltschvirus</taxon>
        <taxon>Maltschvirus maltsch</taxon>
    </lineage>
</organism>
<proteinExistence type="predicted"/>
<sequence>MSEEKKKYGAWKKTTPKGEVINFTIEGKKYNMWVNTYKKESKHPDYQIYEDNYVMTSKQELDKGDLPF</sequence>
<accession>A0A6J5KPA0</accession>
<protein>
    <submittedName>
        <fullName evidence="1">Uncharacterized protein</fullName>
    </submittedName>
</protein>